<dbReference type="PANTHER" id="PTHR30419:SF8">
    <property type="entry name" value="NITROGEN ASSIMILATION TRANSCRIPTIONAL ACTIVATOR-RELATED"/>
    <property type="match status" value="1"/>
</dbReference>
<dbReference type="SUPFAM" id="SSF53850">
    <property type="entry name" value="Periplasmic binding protein-like II"/>
    <property type="match status" value="1"/>
</dbReference>
<gene>
    <name evidence="6" type="ORF">AX018_103229</name>
</gene>
<keyword evidence="3" id="KW-0238">DNA-binding</keyword>
<dbReference type="GO" id="GO:0005829">
    <property type="term" value="C:cytosol"/>
    <property type="evidence" value="ECO:0007669"/>
    <property type="project" value="TreeGrafter"/>
</dbReference>
<dbReference type="AlphaFoldDB" id="A0A328Z7D9"/>
<dbReference type="InterPro" id="IPR050950">
    <property type="entry name" value="HTH-type_LysR_regulators"/>
</dbReference>
<evidence type="ECO:0000256" key="2">
    <source>
        <dbReference type="ARBA" id="ARBA00023015"/>
    </source>
</evidence>
<organism evidence="6 7">
    <name type="scientific">Paracidovorax anthurii</name>
    <dbReference type="NCBI Taxonomy" id="78229"/>
    <lineage>
        <taxon>Bacteria</taxon>
        <taxon>Pseudomonadati</taxon>
        <taxon>Pseudomonadota</taxon>
        <taxon>Betaproteobacteria</taxon>
        <taxon>Burkholderiales</taxon>
        <taxon>Comamonadaceae</taxon>
        <taxon>Paracidovorax</taxon>
    </lineage>
</organism>
<protein>
    <submittedName>
        <fullName evidence="6">LysR family nitrogen assimilation transcriptional regulator</fullName>
    </submittedName>
</protein>
<dbReference type="InterPro" id="IPR036388">
    <property type="entry name" value="WH-like_DNA-bd_sf"/>
</dbReference>
<dbReference type="OrthoDB" id="8587114at2"/>
<dbReference type="RefSeq" id="WP_111878780.1">
    <property type="nucleotide sequence ID" value="NZ_CBCSGC010000008.1"/>
</dbReference>
<dbReference type="Pfam" id="PF03466">
    <property type="entry name" value="LysR_substrate"/>
    <property type="match status" value="1"/>
</dbReference>
<evidence type="ECO:0000313" key="7">
    <source>
        <dbReference type="Proteomes" id="UP000248856"/>
    </source>
</evidence>
<dbReference type="Pfam" id="PF00126">
    <property type="entry name" value="HTH_1"/>
    <property type="match status" value="1"/>
</dbReference>
<name>A0A328Z7D9_9BURK</name>
<dbReference type="InterPro" id="IPR000847">
    <property type="entry name" value="LysR_HTH_N"/>
</dbReference>
<comment type="caution">
    <text evidence="6">The sequence shown here is derived from an EMBL/GenBank/DDBJ whole genome shotgun (WGS) entry which is preliminary data.</text>
</comment>
<dbReference type="PROSITE" id="PS50931">
    <property type="entry name" value="HTH_LYSR"/>
    <property type="match status" value="1"/>
</dbReference>
<reference evidence="6 7" key="1">
    <citation type="submission" date="2018-06" db="EMBL/GenBank/DDBJ databases">
        <title>Genomic Encyclopedia of Archaeal and Bacterial Type Strains, Phase II (KMG-II): from individual species to whole genera.</title>
        <authorList>
            <person name="Goeker M."/>
        </authorList>
    </citation>
    <scope>NUCLEOTIDE SEQUENCE [LARGE SCALE GENOMIC DNA]</scope>
    <source>
        <strain evidence="6 7">CFPB 3232</strain>
    </source>
</reference>
<dbReference type="Proteomes" id="UP000248856">
    <property type="component" value="Unassembled WGS sequence"/>
</dbReference>
<dbReference type="InterPro" id="IPR005119">
    <property type="entry name" value="LysR_subst-bd"/>
</dbReference>
<dbReference type="GO" id="GO:0003700">
    <property type="term" value="F:DNA-binding transcription factor activity"/>
    <property type="evidence" value="ECO:0007669"/>
    <property type="project" value="InterPro"/>
</dbReference>
<evidence type="ECO:0000256" key="1">
    <source>
        <dbReference type="ARBA" id="ARBA00009437"/>
    </source>
</evidence>
<dbReference type="PRINTS" id="PR00039">
    <property type="entry name" value="HTHLYSR"/>
</dbReference>
<proteinExistence type="inferred from homology"/>
<dbReference type="SUPFAM" id="SSF46785">
    <property type="entry name" value="Winged helix' DNA-binding domain"/>
    <property type="match status" value="1"/>
</dbReference>
<dbReference type="FunFam" id="1.10.10.10:FF:000001">
    <property type="entry name" value="LysR family transcriptional regulator"/>
    <property type="match status" value="1"/>
</dbReference>
<keyword evidence="7" id="KW-1185">Reference proteome</keyword>
<evidence type="ECO:0000256" key="4">
    <source>
        <dbReference type="ARBA" id="ARBA00023163"/>
    </source>
</evidence>
<dbReference type="Gene3D" id="3.40.190.290">
    <property type="match status" value="1"/>
</dbReference>
<keyword evidence="4" id="KW-0804">Transcription</keyword>
<dbReference type="InterPro" id="IPR036390">
    <property type="entry name" value="WH_DNA-bd_sf"/>
</dbReference>
<accession>A0A328Z7D9</accession>
<dbReference type="Gene3D" id="1.10.10.10">
    <property type="entry name" value="Winged helix-like DNA-binding domain superfamily/Winged helix DNA-binding domain"/>
    <property type="match status" value="1"/>
</dbReference>
<sequence length="299" mass="32161">MDLRQLEYFVAVVEQGSFSRAATALNLAQPSVSRQIALLEEELGQRLLERTGRGVSATDAGHALLAHAHVMLNAAKQALSDLKDMHAKPVGRVVVGLPHHVAMGLAVPLIRQFRQRFPNALLSVVEGLSLSLREGLVAGRIDLGLLFDPAPTPLLAYEDLTRERMVLVAPKGFRLDKQVGLAALAEFPLVLPGSHNPIRSLVDAVLLPRRISLNVVAEVGAVHTALSVVEDGLACSILPESALQLSRRPARIHSAPIGPPAMRNLLVLAMPRARPASRLIAETAKLLRELGHRKEGAEA</sequence>
<keyword evidence="2" id="KW-0805">Transcription regulation</keyword>
<dbReference type="GO" id="GO:0003677">
    <property type="term" value="F:DNA binding"/>
    <property type="evidence" value="ECO:0007669"/>
    <property type="project" value="UniProtKB-KW"/>
</dbReference>
<dbReference type="PANTHER" id="PTHR30419">
    <property type="entry name" value="HTH-TYPE TRANSCRIPTIONAL REGULATOR YBHD"/>
    <property type="match status" value="1"/>
</dbReference>
<dbReference type="EMBL" id="QLTA01000032">
    <property type="protein sequence ID" value="RAR78166.1"/>
    <property type="molecule type" value="Genomic_DNA"/>
</dbReference>
<feature type="domain" description="HTH lysR-type" evidence="5">
    <location>
        <begin position="1"/>
        <end position="58"/>
    </location>
</feature>
<comment type="similarity">
    <text evidence="1">Belongs to the LysR transcriptional regulatory family.</text>
</comment>
<evidence type="ECO:0000259" key="5">
    <source>
        <dbReference type="PROSITE" id="PS50931"/>
    </source>
</evidence>
<evidence type="ECO:0000256" key="3">
    <source>
        <dbReference type="ARBA" id="ARBA00023125"/>
    </source>
</evidence>
<evidence type="ECO:0000313" key="6">
    <source>
        <dbReference type="EMBL" id="RAR78166.1"/>
    </source>
</evidence>